<evidence type="ECO:0000259" key="1">
    <source>
        <dbReference type="Pfam" id="PF12708"/>
    </source>
</evidence>
<dbReference type="Gene3D" id="2.160.20.10">
    <property type="entry name" value="Single-stranded right-handed beta-helix, Pectin lyase-like"/>
    <property type="match status" value="1"/>
</dbReference>
<name>A0ABR0FSI7_9PEZI</name>
<feature type="domain" description="Rhamnogalacturonase A/B/Epimerase-like pectate lyase" evidence="1">
    <location>
        <begin position="49"/>
        <end position="132"/>
    </location>
</feature>
<evidence type="ECO:0000313" key="2">
    <source>
        <dbReference type="EMBL" id="KAK4646916.1"/>
    </source>
</evidence>
<dbReference type="InterPro" id="IPR012334">
    <property type="entry name" value="Pectin_lyas_fold"/>
</dbReference>
<proteinExistence type="predicted"/>
<dbReference type="EMBL" id="JAFFGZ010000003">
    <property type="protein sequence ID" value="KAK4646916.1"/>
    <property type="molecule type" value="Genomic_DNA"/>
</dbReference>
<protein>
    <recommendedName>
        <fullName evidence="1">Rhamnogalacturonase A/B/Epimerase-like pectate lyase domain-containing protein</fullName>
    </recommendedName>
</protein>
<dbReference type="SUPFAM" id="SSF51126">
    <property type="entry name" value="Pectin lyase-like"/>
    <property type="match status" value="1"/>
</dbReference>
<organism evidence="2 3">
    <name type="scientific">Podospora bellae-mahoneyi</name>
    <dbReference type="NCBI Taxonomy" id="2093777"/>
    <lineage>
        <taxon>Eukaryota</taxon>
        <taxon>Fungi</taxon>
        <taxon>Dikarya</taxon>
        <taxon>Ascomycota</taxon>
        <taxon>Pezizomycotina</taxon>
        <taxon>Sordariomycetes</taxon>
        <taxon>Sordariomycetidae</taxon>
        <taxon>Sordariales</taxon>
        <taxon>Podosporaceae</taxon>
        <taxon>Podospora</taxon>
    </lineage>
</organism>
<keyword evidence="3" id="KW-1185">Reference proteome</keyword>
<sequence>MKKLAEKKAATGNTFEASWTTWPTTPEPITPRKQSMLPSWMVTDVARDCGSTTVRPALIYFPLGTYKICTPIIQYYFTQFVGDPNNRPIIKGCETFTGMVLMDVNPYIPGSGINWYISQNQFFRQIRNFVFDL</sequence>
<accession>A0ABR0FSI7</accession>
<evidence type="ECO:0000313" key="3">
    <source>
        <dbReference type="Proteomes" id="UP001322138"/>
    </source>
</evidence>
<reference evidence="2 3" key="1">
    <citation type="journal article" date="2023" name="bioRxiv">
        <title>High-quality genome assemblies of four members of thePodospora anserinaspecies complex.</title>
        <authorList>
            <person name="Ament-Velasquez S.L."/>
            <person name="Vogan A.A."/>
            <person name="Wallerman O."/>
            <person name="Hartmann F."/>
            <person name="Gautier V."/>
            <person name="Silar P."/>
            <person name="Giraud T."/>
            <person name="Johannesson H."/>
        </authorList>
    </citation>
    <scope>NUCLEOTIDE SEQUENCE [LARGE SCALE GENOMIC DNA]</scope>
    <source>
        <strain evidence="2 3">CBS 112042</strain>
    </source>
</reference>
<gene>
    <name evidence="2" type="ORF">QC761_0029100</name>
</gene>
<dbReference type="RefSeq" id="XP_062735892.1">
    <property type="nucleotide sequence ID" value="XM_062872222.1"/>
</dbReference>
<dbReference type="Proteomes" id="UP001322138">
    <property type="component" value="Unassembled WGS sequence"/>
</dbReference>
<comment type="caution">
    <text evidence="2">The sequence shown here is derived from an EMBL/GenBank/DDBJ whole genome shotgun (WGS) entry which is preliminary data.</text>
</comment>
<dbReference type="GeneID" id="87891340"/>
<dbReference type="Pfam" id="PF12708">
    <property type="entry name" value="Pect-lyase_RHGA_epim"/>
    <property type="match status" value="1"/>
</dbReference>
<dbReference type="InterPro" id="IPR011050">
    <property type="entry name" value="Pectin_lyase_fold/virulence"/>
</dbReference>
<dbReference type="InterPro" id="IPR024535">
    <property type="entry name" value="RHGA/B-epi-like_pectate_lyase"/>
</dbReference>